<accession>A0A8S4PV27</accession>
<dbReference type="AlphaFoldDB" id="A0A8S4PV27"/>
<evidence type="ECO:0000313" key="1">
    <source>
        <dbReference type="EMBL" id="CAH1797875.1"/>
    </source>
</evidence>
<sequence length="150" mass="17419">MAEVDETILSDGSDIEVDFDDSDDENFIGNLRNVDNQEMQLLNLDLGLDIDGNLMDSDNENDFMGFDDGWRYDDFHSRPYPLFNMDAGIRELDPPDSTALHYFDLMFNDDIMQLIVSETNRYAPDVGPRWHHLLRKNSEPFLGYVYPWGL</sequence>
<keyword evidence="2" id="KW-1185">Reference proteome</keyword>
<proteinExistence type="predicted"/>
<evidence type="ECO:0000313" key="2">
    <source>
        <dbReference type="Proteomes" id="UP000749559"/>
    </source>
</evidence>
<comment type="caution">
    <text evidence="1">The sequence shown here is derived from an EMBL/GenBank/DDBJ whole genome shotgun (WGS) entry which is preliminary data.</text>
</comment>
<dbReference type="Proteomes" id="UP000749559">
    <property type="component" value="Unassembled WGS sequence"/>
</dbReference>
<reference evidence="1" key="1">
    <citation type="submission" date="2022-03" db="EMBL/GenBank/DDBJ databases">
        <authorList>
            <person name="Martin C."/>
        </authorList>
    </citation>
    <scope>NUCLEOTIDE SEQUENCE</scope>
</reference>
<protein>
    <submittedName>
        <fullName evidence="1">Uncharacterized protein</fullName>
    </submittedName>
</protein>
<organism evidence="1 2">
    <name type="scientific">Owenia fusiformis</name>
    <name type="common">Polychaete worm</name>
    <dbReference type="NCBI Taxonomy" id="6347"/>
    <lineage>
        <taxon>Eukaryota</taxon>
        <taxon>Metazoa</taxon>
        <taxon>Spiralia</taxon>
        <taxon>Lophotrochozoa</taxon>
        <taxon>Annelida</taxon>
        <taxon>Polychaeta</taxon>
        <taxon>Sedentaria</taxon>
        <taxon>Canalipalpata</taxon>
        <taxon>Sabellida</taxon>
        <taxon>Oweniida</taxon>
        <taxon>Oweniidae</taxon>
        <taxon>Owenia</taxon>
    </lineage>
</organism>
<dbReference type="EMBL" id="CAIIXF020000010">
    <property type="protein sequence ID" value="CAH1797875.1"/>
    <property type="molecule type" value="Genomic_DNA"/>
</dbReference>
<dbReference type="OrthoDB" id="123207at2759"/>
<gene>
    <name evidence="1" type="ORF">OFUS_LOCUS22089</name>
</gene>
<name>A0A8S4PV27_OWEFU</name>